<comment type="caution">
    <text evidence="1">The sequence shown here is derived from an EMBL/GenBank/DDBJ whole genome shotgun (WGS) entry which is preliminary data.</text>
</comment>
<gene>
    <name evidence="1" type="ORF">GCM10009416_11620</name>
</gene>
<keyword evidence="2" id="KW-1185">Reference proteome</keyword>
<organism evidence="1 2">
    <name type="scientific">Craurococcus roseus</name>
    <dbReference type="NCBI Taxonomy" id="77585"/>
    <lineage>
        <taxon>Bacteria</taxon>
        <taxon>Pseudomonadati</taxon>
        <taxon>Pseudomonadota</taxon>
        <taxon>Alphaproteobacteria</taxon>
        <taxon>Acetobacterales</taxon>
        <taxon>Acetobacteraceae</taxon>
        <taxon>Craurococcus</taxon>
    </lineage>
</organism>
<protein>
    <submittedName>
        <fullName evidence="1">Abi family protein</fullName>
    </submittedName>
</protein>
<accession>A0ABN1EU52</accession>
<dbReference type="RefSeq" id="WP_343894233.1">
    <property type="nucleotide sequence ID" value="NZ_BAAAFZ010000009.1"/>
</dbReference>
<reference evidence="1 2" key="1">
    <citation type="journal article" date="2019" name="Int. J. Syst. Evol. Microbiol.">
        <title>The Global Catalogue of Microorganisms (GCM) 10K type strain sequencing project: providing services to taxonomists for standard genome sequencing and annotation.</title>
        <authorList>
            <consortium name="The Broad Institute Genomics Platform"/>
            <consortium name="The Broad Institute Genome Sequencing Center for Infectious Disease"/>
            <person name="Wu L."/>
            <person name="Ma J."/>
        </authorList>
    </citation>
    <scope>NUCLEOTIDE SEQUENCE [LARGE SCALE GENOMIC DNA]</scope>
    <source>
        <strain evidence="1 2">JCM 9933</strain>
    </source>
</reference>
<sequence>MPPYHHLELEAVLSTERFARYVAWAGGDRERAVELYALNTALSEALYTPLQMLEVALRNRFHAVLTVAHGPLWFDQPGLLVVPHQLEQLAKAKAELVDAGRPIEPGRVVAELTFGFWTAFLNTDYESMWQSTLHHAVQRGEGEKGLRRKDLSGPLRPLRELRNRVAHHEPILPWNLRKHYDAILRLTGWLSPAAAAWTREHSRFLAVHPPGRIALVRPEKGQSQPAPPVR</sequence>
<evidence type="ECO:0000313" key="1">
    <source>
        <dbReference type="EMBL" id="GAA0574593.1"/>
    </source>
</evidence>
<dbReference type="Proteomes" id="UP001501588">
    <property type="component" value="Unassembled WGS sequence"/>
</dbReference>
<dbReference type="EMBL" id="BAAAFZ010000009">
    <property type="protein sequence ID" value="GAA0574593.1"/>
    <property type="molecule type" value="Genomic_DNA"/>
</dbReference>
<name>A0ABN1EU52_9PROT</name>
<proteinExistence type="predicted"/>
<evidence type="ECO:0000313" key="2">
    <source>
        <dbReference type="Proteomes" id="UP001501588"/>
    </source>
</evidence>